<dbReference type="InterPro" id="IPR017517">
    <property type="entry name" value="Maleyloyr_isom"/>
</dbReference>
<accession>A0ABT8ESH1</accession>
<protein>
    <submittedName>
        <fullName evidence="3">Maleylpyruvate isomerase family mycothiol-dependent enzyme</fullName>
    </submittedName>
</protein>
<keyword evidence="4" id="KW-1185">Reference proteome</keyword>
<dbReference type="Pfam" id="PF11716">
    <property type="entry name" value="MDMPI_N"/>
    <property type="match status" value="1"/>
</dbReference>
<keyword evidence="3" id="KW-0413">Isomerase</keyword>
<dbReference type="SUPFAM" id="SSF109854">
    <property type="entry name" value="DinB/YfiT-like putative metalloenzymes"/>
    <property type="match status" value="1"/>
</dbReference>
<evidence type="ECO:0000313" key="3">
    <source>
        <dbReference type="EMBL" id="MDN4160866.1"/>
    </source>
</evidence>
<evidence type="ECO:0000313" key="4">
    <source>
        <dbReference type="Proteomes" id="UP001168537"/>
    </source>
</evidence>
<feature type="domain" description="Mycothiol-dependent maleylpyruvate isomerase metal-binding" evidence="2">
    <location>
        <begin position="14"/>
        <end position="154"/>
    </location>
</feature>
<dbReference type="InterPro" id="IPR024344">
    <property type="entry name" value="MDMPI_metal-binding"/>
</dbReference>
<comment type="caution">
    <text evidence="3">The sequence shown here is derived from an EMBL/GenBank/DDBJ whole genome shotgun (WGS) entry which is preliminary data.</text>
</comment>
<sequence>MSDQERLAGYVEVWWQAVNDLTALLEGLPEEEWSTPTDLAGWDVRAVVAHVAHLEKVLATGVEEHAEVGEPPHVTSMMGLYTEIGPANRRTASPDELIVEIREAATARHTALLADPPTDGSAKPERIFGGVPWSWETLLRNRPLDVWMHEQDVRRAVGRPGGLDGPAAQHTADYLLESMGFVLAKRVGAPAGTTLVVEVEGSAPAAFVVNEQGRGERLDAPPAAHDAPTATLRMDRETFVVLAGGRRPDAAERVAVEGDEALAQQVLTQMATTP</sequence>
<proteinExistence type="predicted"/>
<dbReference type="NCBIfam" id="TIGR03083">
    <property type="entry name" value="maleylpyruvate isomerase family mycothiol-dependent enzyme"/>
    <property type="match status" value="1"/>
</dbReference>
<feature type="domain" description="MDMPI C-terminal" evidence="1">
    <location>
        <begin position="170"/>
        <end position="264"/>
    </location>
</feature>
<dbReference type="InterPro" id="IPR010872">
    <property type="entry name" value="MDMPI_C-term_domain"/>
</dbReference>
<organism evidence="3 4">
    <name type="scientific">Nocardioides abyssi</name>
    <dbReference type="NCBI Taxonomy" id="3058370"/>
    <lineage>
        <taxon>Bacteria</taxon>
        <taxon>Bacillati</taxon>
        <taxon>Actinomycetota</taxon>
        <taxon>Actinomycetes</taxon>
        <taxon>Propionibacteriales</taxon>
        <taxon>Nocardioidaceae</taxon>
        <taxon>Nocardioides</taxon>
    </lineage>
</organism>
<dbReference type="InterPro" id="IPR034660">
    <property type="entry name" value="DinB/YfiT-like"/>
</dbReference>
<dbReference type="RefSeq" id="WP_300959753.1">
    <property type="nucleotide sequence ID" value="NZ_JAUHJR010000002.1"/>
</dbReference>
<reference evidence="3" key="1">
    <citation type="submission" date="2023-06" db="EMBL/GenBank/DDBJ databases">
        <title>Draft genome sequence of Nocardioides sp. SOB72.</title>
        <authorList>
            <person name="Zhang G."/>
        </authorList>
    </citation>
    <scope>NUCLEOTIDE SEQUENCE</scope>
    <source>
        <strain evidence="3">SOB72</strain>
    </source>
</reference>
<evidence type="ECO:0000259" key="1">
    <source>
        <dbReference type="Pfam" id="PF07398"/>
    </source>
</evidence>
<dbReference type="Pfam" id="PF07398">
    <property type="entry name" value="MDMPI_C"/>
    <property type="match status" value="1"/>
</dbReference>
<evidence type="ECO:0000259" key="2">
    <source>
        <dbReference type="Pfam" id="PF11716"/>
    </source>
</evidence>
<dbReference type="Gene3D" id="1.20.120.450">
    <property type="entry name" value="dinb family like domain"/>
    <property type="match status" value="1"/>
</dbReference>
<gene>
    <name evidence="3" type="ORF">QWY29_05825</name>
</gene>
<dbReference type="EMBL" id="JAUHJR010000002">
    <property type="protein sequence ID" value="MDN4160866.1"/>
    <property type="molecule type" value="Genomic_DNA"/>
</dbReference>
<dbReference type="GO" id="GO:0016853">
    <property type="term" value="F:isomerase activity"/>
    <property type="evidence" value="ECO:0007669"/>
    <property type="project" value="UniProtKB-KW"/>
</dbReference>
<dbReference type="Proteomes" id="UP001168537">
    <property type="component" value="Unassembled WGS sequence"/>
</dbReference>
<name>A0ABT8ESH1_9ACTN</name>